<sequence length="378" mass="41848">MANALSYWEKTSFFDYDVVVIGSGIVGLNAAIHLKKSSPSLKISVLESGFLPTGASTKNAGFACFGSISELIEQERICGTDGLVNLIETRWKGLLKLRQLLGDKTIDYMPFGGYELFRESEVDLTEQCVSKIEHFNKLIETIVGLNAFYLKNENIKTFGLKGIKNLIANRYEAQIDTGKMMFNLLQYAQQIGISIFNNCKVEKIVSKNSAVLLKTKDGDFSCKKAIVTTNAFVNTLIPNLDVTPGRGQVLVTKPIKNLKIEGTFHYDKGYYYFRNINGRVLLGGGRNLDFKAEETTEFGQTDGVQSTLENLLREVILPNTDFEIEQRWSGIMAFGKQINPIITEAKPNVFCAVRCNGMGVAMGPQTGADVAELVLKSL</sequence>
<dbReference type="Pfam" id="PF01266">
    <property type="entry name" value="DAO"/>
    <property type="match status" value="1"/>
</dbReference>
<evidence type="ECO:0000313" key="2">
    <source>
        <dbReference type="EMBL" id="GAA3975631.1"/>
    </source>
</evidence>
<dbReference type="EMBL" id="BAABAK010000015">
    <property type="protein sequence ID" value="GAA3975631.1"/>
    <property type="molecule type" value="Genomic_DNA"/>
</dbReference>
<dbReference type="InterPro" id="IPR036188">
    <property type="entry name" value="FAD/NAD-bd_sf"/>
</dbReference>
<feature type="domain" description="FAD dependent oxidoreductase" evidence="1">
    <location>
        <begin position="17"/>
        <end position="373"/>
    </location>
</feature>
<dbReference type="InterPro" id="IPR006076">
    <property type="entry name" value="FAD-dep_OxRdtase"/>
</dbReference>
<dbReference type="PANTHER" id="PTHR13847:SF281">
    <property type="entry name" value="FAD DEPENDENT OXIDOREDUCTASE DOMAIN-CONTAINING PROTEIN"/>
    <property type="match status" value="1"/>
</dbReference>
<evidence type="ECO:0000259" key="1">
    <source>
        <dbReference type="Pfam" id="PF01266"/>
    </source>
</evidence>
<dbReference type="Proteomes" id="UP001501081">
    <property type="component" value="Unassembled WGS sequence"/>
</dbReference>
<dbReference type="RefSeq" id="WP_344768352.1">
    <property type="nucleotide sequence ID" value="NZ_BAABAK010000015.1"/>
</dbReference>
<evidence type="ECO:0000313" key="3">
    <source>
        <dbReference type="Proteomes" id="UP001501081"/>
    </source>
</evidence>
<keyword evidence="3" id="KW-1185">Reference proteome</keyword>
<dbReference type="Gene3D" id="3.30.9.10">
    <property type="entry name" value="D-Amino Acid Oxidase, subunit A, domain 2"/>
    <property type="match status" value="1"/>
</dbReference>
<dbReference type="SUPFAM" id="SSF51905">
    <property type="entry name" value="FAD/NAD(P)-binding domain"/>
    <property type="match status" value="1"/>
</dbReference>
<comment type="caution">
    <text evidence="2">The sequence shown here is derived from an EMBL/GenBank/DDBJ whole genome shotgun (WGS) entry which is preliminary data.</text>
</comment>
<proteinExistence type="predicted"/>
<dbReference type="Gene3D" id="3.50.50.60">
    <property type="entry name" value="FAD/NAD(P)-binding domain"/>
    <property type="match status" value="1"/>
</dbReference>
<protein>
    <submittedName>
        <fullName evidence="2">FAD-dependent oxidoreductase</fullName>
    </submittedName>
</protein>
<reference evidence="3" key="1">
    <citation type="journal article" date="2019" name="Int. J. Syst. Evol. Microbiol.">
        <title>The Global Catalogue of Microorganisms (GCM) 10K type strain sequencing project: providing services to taxonomists for standard genome sequencing and annotation.</title>
        <authorList>
            <consortium name="The Broad Institute Genomics Platform"/>
            <consortium name="The Broad Institute Genome Sequencing Center for Infectious Disease"/>
            <person name="Wu L."/>
            <person name="Ma J."/>
        </authorList>
    </citation>
    <scope>NUCLEOTIDE SEQUENCE [LARGE SCALE GENOMIC DNA]</scope>
    <source>
        <strain evidence="3">JCM 17338</strain>
    </source>
</reference>
<accession>A0ABP7Q3K1</accession>
<name>A0ABP7Q3K1_9SPHI</name>
<organism evidence="2 3">
    <name type="scientific">Pedobacter ginsengiterrae</name>
    <dbReference type="NCBI Taxonomy" id="871696"/>
    <lineage>
        <taxon>Bacteria</taxon>
        <taxon>Pseudomonadati</taxon>
        <taxon>Bacteroidota</taxon>
        <taxon>Sphingobacteriia</taxon>
        <taxon>Sphingobacteriales</taxon>
        <taxon>Sphingobacteriaceae</taxon>
        <taxon>Pedobacter</taxon>
    </lineage>
</organism>
<dbReference type="PANTHER" id="PTHR13847">
    <property type="entry name" value="SARCOSINE DEHYDROGENASE-RELATED"/>
    <property type="match status" value="1"/>
</dbReference>
<gene>
    <name evidence="2" type="ORF">GCM10022246_30170</name>
</gene>